<dbReference type="Pfam" id="PF00072">
    <property type="entry name" value="Response_reg"/>
    <property type="match status" value="1"/>
</dbReference>
<evidence type="ECO:0000259" key="3">
    <source>
        <dbReference type="PROSITE" id="PS50937"/>
    </source>
</evidence>
<dbReference type="PROSITE" id="PS50937">
    <property type="entry name" value="HTH_MERR_2"/>
    <property type="match status" value="1"/>
</dbReference>
<evidence type="ECO:0000313" key="4">
    <source>
        <dbReference type="EMBL" id="VAW99716.1"/>
    </source>
</evidence>
<dbReference type="InterPro" id="IPR001789">
    <property type="entry name" value="Sig_transdc_resp-reg_receiver"/>
</dbReference>
<dbReference type="SUPFAM" id="SSF46955">
    <property type="entry name" value="Putative DNA-binding domain"/>
    <property type="match status" value="1"/>
</dbReference>
<dbReference type="GO" id="GO:0003677">
    <property type="term" value="F:DNA binding"/>
    <property type="evidence" value="ECO:0007669"/>
    <property type="project" value="InterPro"/>
</dbReference>
<dbReference type="Gene3D" id="3.40.50.2300">
    <property type="match status" value="1"/>
</dbReference>
<feature type="domain" description="Response regulatory" evidence="2">
    <location>
        <begin position="88"/>
        <end position="206"/>
    </location>
</feature>
<dbReference type="PANTHER" id="PTHR44591:SF3">
    <property type="entry name" value="RESPONSE REGULATORY DOMAIN-CONTAINING PROTEIN"/>
    <property type="match status" value="1"/>
</dbReference>
<accession>A0A3B1B3T6</accession>
<dbReference type="AlphaFoldDB" id="A0A3B1B3T6"/>
<dbReference type="Gene3D" id="1.10.1660.10">
    <property type="match status" value="1"/>
</dbReference>
<dbReference type="SMART" id="SM00448">
    <property type="entry name" value="REC"/>
    <property type="match status" value="1"/>
</dbReference>
<dbReference type="NCBIfam" id="TIGR01764">
    <property type="entry name" value="excise"/>
    <property type="match status" value="1"/>
</dbReference>
<dbReference type="InterPro" id="IPR041657">
    <property type="entry name" value="HTH_17"/>
</dbReference>
<name>A0A3B1B3T6_9ZZZZ</name>
<dbReference type="CDD" id="cd00156">
    <property type="entry name" value="REC"/>
    <property type="match status" value="1"/>
</dbReference>
<dbReference type="InterPro" id="IPR011006">
    <property type="entry name" value="CheY-like_superfamily"/>
</dbReference>
<dbReference type="InterPro" id="IPR009061">
    <property type="entry name" value="DNA-bd_dom_put_sf"/>
</dbReference>
<organism evidence="4">
    <name type="scientific">hydrothermal vent metagenome</name>
    <dbReference type="NCBI Taxonomy" id="652676"/>
    <lineage>
        <taxon>unclassified sequences</taxon>
        <taxon>metagenomes</taxon>
        <taxon>ecological metagenomes</taxon>
    </lineage>
</organism>
<feature type="domain" description="HTH merR-type" evidence="3">
    <location>
        <begin position="16"/>
        <end position="63"/>
    </location>
</feature>
<dbReference type="Pfam" id="PF12728">
    <property type="entry name" value="HTH_17"/>
    <property type="match status" value="1"/>
</dbReference>
<feature type="non-terminal residue" evidence="4">
    <location>
        <position position="1"/>
    </location>
</feature>
<dbReference type="InterPro" id="IPR050595">
    <property type="entry name" value="Bact_response_regulator"/>
</dbReference>
<dbReference type="InterPro" id="IPR010093">
    <property type="entry name" value="SinI_DNA-bd"/>
</dbReference>
<dbReference type="InterPro" id="IPR000551">
    <property type="entry name" value="MerR-type_HTH_dom"/>
</dbReference>
<dbReference type="SUPFAM" id="SSF52172">
    <property type="entry name" value="CheY-like"/>
    <property type="match status" value="1"/>
</dbReference>
<protein>
    <submittedName>
        <fullName evidence="4">Uncharacterized protein</fullName>
    </submittedName>
</protein>
<evidence type="ECO:0000256" key="1">
    <source>
        <dbReference type="ARBA" id="ARBA00022553"/>
    </source>
</evidence>
<dbReference type="PROSITE" id="PS50110">
    <property type="entry name" value="RESPONSE_REGULATORY"/>
    <property type="match status" value="1"/>
</dbReference>
<evidence type="ECO:0000259" key="2">
    <source>
        <dbReference type="PROSITE" id="PS50110"/>
    </source>
</evidence>
<dbReference type="CDD" id="cd04762">
    <property type="entry name" value="HTH_MerR-trunc"/>
    <property type="match status" value="1"/>
</dbReference>
<dbReference type="PANTHER" id="PTHR44591">
    <property type="entry name" value="STRESS RESPONSE REGULATOR PROTEIN 1"/>
    <property type="match status" value="1"/>
</dbReference>
<reference evidence="4" key="1">
    <citation type="submission" date="2018-06" db="EMBL/GenBank/DDBJ databases">
        <authorList>
            <person name="Zhirakovskaya E."/>
        </authorList>
    </citation>
    <scope>NUCLEOTIDE SEQUENCE</scope>
</reference>
<dbReference type="GO" id="GO:0000160">
    <property type="term" value="P:phosphorelay signal transduction system"/>
    <property type="evidence" value="ECO:0007669"/>
    <property type="project" value="InterPro"/>
</dbReference>
<dbReference type="GO" id="GO:0006355">
    <property type="term" value="P:regulation of DNA-templated transcription"/>
    <property type="evidence" value="ECO:0007669"/>
    <property type="project" value="InterPro"/>
</dbReference>
<gene>
    <name evidence="4" type="ORF">MNBD_GAMMA19-1073</name>
</gene>
<keyword evidence="1" id="KW-0597">Phosphoprotein</keyword>
<proteinExistence type="predicted"/>
<sequence>NKRENAMDKSSNKVRYMTPSEAATLLMISPVTLRHWALAGKLDFVTTPGGHRRFAEDELKRFASQYMPANESLVTHVNPVYGDDAAHRILIVDDDEQLSGFLVELLQSLPGVVQTEVANDGFEAGQKLQVFRPHTVLLDLMMPGIRGVDVCRKIKENPETCGTRVIVMTGYHTPENMIKVMEAGAEACLAKPLDKIQLFNVIVLGRLSAIEKNN</sequence>
<dbReference type="EMBL" id="UOFV01000186">
    <property type="protein sequence ID" value="VAW99716.1"/>
    <property type="molecule type" value="Genomic_DNA"/>
</dbReference>